<dbReference type="RefSeq" id="WP_345112990.1">
    <property type="nucleotide sequence ID" value="NZ_BAABDH010000036.1"/>
</dbReference>
<dbReference type="Pfam" id="PF00535">
    <property type="entry name" value="Glycos_transf_2"/>
    <property type="match status" value="1"/>
</dbReference>
<gene>
    <name evidence="9" type="ORF">GCM10022406_19520</name>
</gene>
<keyword evidence="5 7" id="KW-1133">Transmembrane helix</keyword>
<evidence type="ECO:0000256" key="6">
    <source>
        <dbReference type="ARBA" id="ARBA00023136"/>
    </source>
</evidence>
<organism evidence="9 10">
    <name type="scientific">Hymenobacter algoricola</name>
    <dbReference type="NCBI Taxonomy" id="486267"/>
    <lineage>
        <taxon>Bacteria</taxon>
        <taxon>Pseudomonadati</taxon>
        <taxon>Bacteroidota</taxon>
        <taxon>Cytophagia</taxon>
        <taxon>Cytophagales</taxon>
        <taxon>Hymenobacteraceae</taxon>
        <taxon>Hymenobacter</taxon>
    </lineage>
</organism>
<dbReference type="EMBL" id="BAABDH010000036">
    <property type="protein sequence ID" value="GAA3935243.1"/>
    <property type="molecule type" value="Genomic_DNA"/>
</dbReference>
<comment type="caution">
    <text evidence="9">The sequence shown here is derived from an EMBL/GenBank/DDBJ whole genome shotgun (WGS) entry which is preliminary data.</text>
</comment>
<dbReference type="InterPro" id="IPR001173">
    <property type="entry name" value="Glyco_trans_2-like"/>
</dbReference>
<evidence type="ECO:0000259" key="8">
    <source>
        <dbReference type="Pfam" id="PF00535"/>
    </source>
</evidence>
<dbReference type="Gene3D" id="3.90.550.10">
    <property type="entry name" value="Spore Coat Polysaccharide Biosynthesis Protein SpsA, Chain A"/>
    <property type="match status" value="1"/>
</dbReference>
<feature type="domain" description="Glycosyltransferase 2-like" evidence="8">
    <location>
        <begin position="11"/>
        <end position="173"/>
    </location>
</feature>
<evidence type="ECO:0000313" key="10">
    <source>
        <dbReference type="Proteomes" id="UP001499909"/>
    </source>
</evidence>
<dbReference type="InterPro" id="IPR050256">
    <property type="entry name" value="Glycosyltransferase_2"/>
</dbReference>
<comment type="subcellular location">
    <subcellularLocation>
        <location evidence="1">Membrane</location>
        <topology evidence="1">Multi-pass membrane protein</topology>
    </subcellularLocation>
</comment>
<evidence type="ECO:0000256" key="2">
    <source>
        <dbReference type="ARBA" id="ARBA00022676"/>
    </source>
</evidence>
<feature type="transmembrane region" description="Helical" evidence="7">
    <location>
        <begin position="268"/>
        <end position="294"/>
    </location>
</feature>
<keyword evidence="4 7" id="KW-0812">Transmembrane</keyword>
<keyword evidence="6 7" id="KW-0472">Membrane</keyword>
<reference evidence="10" key="1">
    <citation type="journal article" date="2019" name="Int. J. Syst. Evol. Microbiol.">
        <title>The Global Catalogue of Microorganisms (GCM) 10K type strain sequencing project: providing services to taxonomists for standard genome sequencing and annotation.</title>
        <authorList>
            <consortium name="The Broad Institute Genomics Platform"/>
            <consortium name="The Broad Institute Genome Sequencing Center for Infectious Disease"/>
            <person name="Wu L."/>
            <person name="Ma J."/>
        </authorList>
    </citation>
    <scope>NUCLEOTIDE SEQUENCE [LARGE SCALE GENOMIC DNA]</scope>
    <source>
        <strain evidence="10">JCM 17214</strain>
    </source>
</reference>
<keyword evidence="3" id="KW-0808">Transferase</keyword>
<dbReference type="Proteomes" id="UP001499909">
    <property type="component" value="Unassembled WGS sequence"/>
</dbReference>
<keyword evidence="2" id="KW-0328">Glycosyltransferase</keyword>
<dbReference type="PANTHER" id="PTHR48090:SF1">
    <property type="entry name" value="PROPHAGE BACTOPRENOL GLUCOSYL TRANSFERASE HOMOLOG"/>
    <property type="match status" value="1"/>
</dbReference>
<evidence type="ECO:0000256" key="4">
    <source>
        <dbReference type="ARBA" id="ARBA00022692"/>
    </source>
</evidence>
<dbReference type="SUPFAM" id="SSF53448">
    <property type="entry name" value="Nucleotide-diphospho-sugar transferases"/>
    <property type="match status" value="1"/>
</dbReference>
<evidence type="ECO:0000256" key="7">
    <source>
        <dbReference type="SAM" id="Phobius"/>
    </source>
</evidence>
<protein>
    <submittedName>
        <fullName evidence="9">Glycosyltransferase family 2 protein</fullName>
    </submittedName>
</protein>
<evidence type="ECO:0000256" key="1">
    <source>
        <dbReference type="ARBA" id="ARBA00004141"/>
    </source>
</evidence>
<accession>A0ABP7N2E4</accession>
<keyword evidence="10" id="KW-1185">Reference proteome</keyword>
<proteinExistence type="predicted"/>
<evidence type="ECO:0000256" key="5">
    <source>
        <dbReference type="ARBA" id="ARBA00022989"/>
    </source>
</evidence>
<sequence length="330" mass="37062">MSLPSHSVDLSVIIPIYNEEENIPALYERLRGVLDPMNVRYEFIFINDGSRDQSLTLIHTLASRDPRVRYIDFSRNFGHQIAVTAGLDLSLGEAACIIDADLQDPPELIPRLYDKLHEGYEVVYAKRRSRQGESAAKKLTAKLFYRILASITNISIPVDTGDFRVISRKVVDALKQMPEQNKFIRGQISWIGYRQTYLEYDRAERAGGETGYTYRKMINLALDGITGFSDAPLKAATISGFIVSGLAFLVMVYTLYARFVTHHYEPGWASLMVSILFLGGVQLIAVGVIGEYIARLSANVRQRPLYIISDTNIPVAQPAPALTEQNQLLR</sequence>
<name>A0ABP7N2E4_9BACT</name>
<evidence type="ECO:0000256" key="3">
    <source>
        <dbReference type="ARBA" id="ARBA00022679"/>
    </source>
</evidence>
<dbReference type="CDD" id="cd04187">
    <property type="entry name" value="DPM1_like_bac"/>
    <property type="match status" value="1"/>
</dbReference>
<evidence type="ECO:0000313" key="9">
    <source>
        <dbReference type="EMBL" id="GAA3935243.1"/>
    </source>
</evidence>
<dbReference type="PANTHER" id="PTHR48090">
    <property type="entry name" value="UNDECAPRENYL-PHOSPHATE 4-DEOXY-4-FORMAMIDO-L-ARABINOSE TRANSFERASE-RELATED"/>
    <property type="match status" value="1"/>
</dbReference>
<dbReference type="InterPro" id="IPR029044">
    <property type="entry name" value="Nucleotide-diphossugar_trans"/>
</dbReference>
<feature type="transmembrane region" description="Helical" evidence="7">
    <location>
        <begin position="235"/>
        <end position="256"/>
    </location>
</feature>